<proteinExistence type="predicted"/>
<sequence length="127" mass="14285">MSPSFIRFARGLRISLPMVAPLLESCRREVDLRAGASPRCGTSLQMPTSLLLFARGLQTSLRLGRSDSQELSTGCWFGAGTEPRCKRSRWLRFVWSGCRRSLPLPAPVLYSLKQHFSLPFLIPNAYK</sequence>
<comment type="caution">
    <text evidence="1">The sequence shown here is derived from an EMBL/GenBank/DDBJ whole genome shotgun (WGS) entry which is preliminary data.</text>
</comment>
<protein>
    <submittedName>
        <fullName evidence="1">Uncharacterized protein</fullName>
    </submittedName>
</protein>
<dbReference type="AlphaFoldDB" id="A0A8S9SRJ2"/>
<gene>
    <name evidence="1" type="ORF">F2Q69_00038827</name>
</gene>
<name>A0A8S9SRJ2_BRACR</name>
<evidence type="ECO:0000313" key="2">
    <source>
        <dbReference type="Proteomes" id="UP000712600"/>
    </source>
</evidence>
<reference evidence="1" key="1">
    <citation type="submission" date="2019-12" db="EMBL/GenBank/DDBJ databases">
        <title>Genome sequencing and annotation of Brassica cretica.</title>
        <authorList>
            <person name="Studholme D.J."/>
            <person name="Sarris P."/>
        </authorList>
    </citation>
    <scope>NUCLEOTIDE SEQUENCE</scope>
    <source>
        <strain evidence="1">PFS-109/04</strain>
        <tissue evidence="1">Leaf</tissue>
    </source>
</reference>
<organism evidence="1 2">
    <name type="scientific">Brassica cretica</name>
    <name type="common">Mustard</name>
    <dbReference type="NCBI Taxonomy" id="69181"/>
    <lineage>
        <taxon>Eukaryota</taxon>
        <taxon>Viridiplantae</taxon>
        <taxon>Streptophyta</taxon>
        <taxon>Embryophyta</taxon>
        <taxon>Tracheophyta</taxon>
        <taxon>Spermatophyta</taxon>
        <taxon>Magnoliopsida</taxon>
        <taxon>eudicotyledons</taxon>
        <taxon>Gunneridae</taxon>
        <taxon>Pentapetalae</taxon>
        <taxon>rosids</taxon>
        <taxon>malvids</taxon>
        <taxon>Brassicales</taxon>
        <taxon>Brassicaceae</taxon>
        <taxon>Brassiceae</taxon>
        <taxon>Brassica</taxon>
    </lineage>
</organism>
<evidence type="ECO:0000313" key="1">
    <source>
        <dbReference type="EMBL" id="KAF3603589.1"/>
    </source>
</evidence>
<dbReference type="Proteomes" id="UP000712600">
    <property type="component" value="Unassembled WGS sequence"/>
</dbReference>
<dbReference type="EMBL" id="QGKX02000004">
    <property type="protein sequence ID" value="KAF3603589.1"/>
    <property type="molecule type" value="Genomic_DNA"/>
</dbReference>
<accession>A0A8S9SRJ2</accession>